<keyword evidence="6 9" id="KW-1133">Transmembrane helix</keyword>
<evidence type="ECO:0000256" key="3">
    <source>
        <dbReference type="ARBA" id="ARBA00021007"/>
    </source>
</evidence>
<evidence type="ECO:0000256" key="4">
    <source>
        <dbReference type="ARBA" id="ARBA00022448"/>
    </source>
</evidence>
<dbReference type="CTD" id="4537"/>
<dbReference type="InterPro" id="IPR000440">
    <property type="entry name" value="NADH_UbQ/plastoQ_OxRdtase_su3"/>
</dbReference>
<gene>
    <name evidence="10" type="primary">ND3</name>
</gene>
<keyword evidence="9 10" id="KW-0496">Mitochondrion</keyword>
<keyword evidence="9" id="KW-0249">Electron transport</keyword>
<dbReference type="Pfam" id="PF00507">
    <property type="entry name" value="Oxidored_q4"/>
    <property type="match status" value="1"/>
</dbReference>
<feature type="transmembrane region" description="Helical" evidence="9">
    <location>
        <begin position="49"/>
        <end position="73"/>
    </location>
</feature>
<keyword evidence="5 9" id="KW-0812">Transmembrane</keyword>
<keyword evidence="9" id="KW-0830">Ubiquinone</keyword>
<evidence type="ECO:0000256" key="6">
    <source>
        <dbReference type="ARBA" id="ARBA00022989"/>
    </source>
</evidence>
<keyword evidence="9" id="KW-0520">NAD</keyword>
<evidence type="ECO:0000256" key="7">
    <source>
        <dbReference type="ARBA" id="ARBA00023136"/>
    </source>
</evidence>
<dbReference type="InterPro" id="IPR038430">
    <property type="entry name" value="NDAH_ubi_oxred_su3_sf"/>
</dbReference>
<dbReference type="GO" id="GO:0030964">
    <property type="term" value="C:NADH dehydrogenase complex"/>
    <property type="evidence" value="ECO:0007669"/>
    <property type="project" value="TreeGrafter"/>
</dbReference>
<proteinExistence type="inferred from homology"/>
<dbReference type="GeneID" id="6172344"/>
<sequence length="115" mass="13150">MILLIMVLTLVISTALIMLNSLISSKKGTSREKLSAFECGYDPKSPSRLPFSMQFFLIAVIFLIFDVEITLIIPMPMILKVLDMWLWVLLTFLFIIILVGGTIHEWKEGSLDWTK</sequence>
<evidence type="ECO:0000313" key="10">
    <source>
        <dbReference type="EMBL" id="ABS82048.1"/>
    </source>
</evidence>
<evidence type="ECO:0000256" key="9">
    <source>
        <dbReference type="RuleBase" id="RU003640"/>
    </source>
</evidence>
<dbReference type="PANTHER" id="PTHR11058">
    <property type="entry name" value="NADH-UBIQUINONE OXIDOREDUCTASE CHAIN 3"/>
    <property type="match status" value="1"/>
</dbReference>
<evidence type="ECO:0000256" key="5">
    <source>
        <dbReference type="ARBA" id="ARBA00022692"/>
    </source>
</evidence>
<name>B2BS92_SMIVR</name>
<keyword evidence="7 9" id="KW-0472">Membrane</keyword>
<dbReference type="EC" id="7.1.1.2" evidence="9"/>
<protein>
    <recommendedName>
        <fullName evidence="3 9">NADH-ubiquinone oxidoreductase chain 3</fullName>
        <ecNumber evidence="9">7.1.1.2</ecNumber>
    </recommendedName>
</protein>
<evidence type="ECO:0000256" key="1">
    <source>
        <dbReference type="ARBA" id="ARBA00004370"/>
    </source>
</evidence>
<comment type="catalytic activity">
    <reaction evidence="8 9">
        <text>a ubiquinone + NADH + 5 H(+)(in) = a ubiquinol + NAD(+) + 4 H(+)(out)</text>
        <dbReference type="Rhea" id="RHEA:29091"/>
        <dbReference type="Rhea" id="RHEA-COMP:9565"/>
        <dbReference type="Rhea" id="RHEA-COMP:9566"/>
        <dbReference type="ChEBI" id="CHEBI:15378"/>
        <dbReference type="ChEBI" id="CHEBI:16389"/>
        <dbReference type="ChEBI" id="CHEBI:17976"/>
        <dbReference type="ChEBI" id="CHEBI:57540"/>
        <dbReference type="ChEBI" id="CHEBI:57945"/>
        <dbReference type="EC" id="7.1.1.2"/>
    </reaction>
</comment>
<keyword evidence="4 9" id="KW-0813">Transport</keyword>
<keyword evidence="9" id="KW-1278">Translocase</keyword>
<dbReference type="RefSeq" id="YP_001798512.1">
    <property type="nucleotide sequence ID" value="NC_010536.1"/>
</dbReference>
<dbReference type="PANTHER" id="PTHR11058:SF9">
    <property type="entry name" value="NADH-UBIQUINONE OXIDOREDUCTASE CHAIN 3"/>
    <property type="match status" value="1"/>
</dbReference>
<dbReference type="EMBL" id="EU016192">
    <property type="protein sequence ID" value="ABS82048.1"/>
    <property type="molecule type" value="Genomic_DNA"/>
</dbReference>
<evidence type="ECO:0000256" key="8">
    <source>
        <dbReference type="ARBA" id="ARBA00049551"/>
    </source>
</evidence>
<comment type="subcellular location">
    <subcellularLocation>
        <location evidence="1">Membrane</location>
    </subcellularLocation>
    <subcellularLocation>
        <location evidence="9">Mitochondrion membrane</location>
        <topology evidence="9">Multi-pass membrane protein</topology>
    </subcellularLocation>
</comment>
<comment type="function">
    <text evidence="9">Core subunit of the mitochondrial membrane respiratory chain NADH dehydrogenase (Complex I) which catalyzes electron transfer from NADH through the respiratory chain, using ubiquinone as an electron acceptor. Essential for the catalytic activity of complex I.</text>
</comment>
<accession>B2BS92</accession>
<keyword evidence="9" id="KW-0679">Respiratory chain</keyword>
<comment type="similarity">
    <text evidence="2 9">Belongs to the complex I subunit 3 family.</text>
</comment>
<dbReference type="GO" id="GO:0031966">
    <property type="term" value="C:mitochondrial membrane"/>
    <property type="evidence" value="ECO:0007669"/>
    <property type="project" value="UniProtKB-SubCell"/>
</dbReference>
<dbReference type="Gene3D" id="1.20.58.1610">
    <property type="entry name" value="NADH:ubiquinone/plastoquinone oxidoreductase, chain 3"/>
    <property type="match status" value="1"/>
</dbReference>
<organism evidence="10">
    <name type="scientific">Sminthurus viridis</name>
    <name type="common">Lucerne flea</name>
    <dbReference type="NCBI Taxonomy" id="109609"/>
    <lineage>
        <taxon>Eukaryota</taxon>
        <taxon>Metazoa</taxon>
        <taxon>Ecdysozoa</taxon>
        <taxon>Arthropoda</taxon>
        <taxon>Hexapoda</taxon>
        <taxon>Collembola</taxon>
        <taxon>Symphypleona</taxon>
        <taxon>Sminthuridae</taxon>
        <taxon>Sminthurus</taxon>
    </lineage>
</organism>
<dbReference type="GO" id="GO:0008137">
    <property type="term" value="F:NADH dehydrogenase (ubiquinone) activity"/>
    <property type="evidence" value="ECO:0007669"/>
    <property type="project" value="UniProtKB-UniRule"/>
</dbReference>
<dbReference type="AlphaFoldDB" id="B2BS92"/>
<evidence type="ECO:0000256" key="2">
    <source>
        <dbReference type="ARBA" id="ARBA00008472"/>
    </source>
</evidence>
<geneLocation type="mitochondrion" evidence="10"/>
<reference evidence="10" key="1">
    <citation type="journal article" date="2007" name="BMC Evol. Biol.">
        <title>Phylogenetic analysis of mitochondrial protein coding genes confirms the reciprocal paraphyly of Hexapoda and Crustacea.</title>
        <authorList>
            <person name="Carapelli A."/>
            <person name="Lio' P."/>
            <person name="Nardi F."/>
            <person name="van der Wath E."/>
            <person name="Frati F."/>
        </authorList>
    </citation>
    <scope>NUCLEOTIDE SEQUENCE</scope>
</reference>
<feature type="transmembrane region" description="Helical" evidence="9">
    <location>
        <begin position="85"/>
        <end position="103"/>
    </location>
</feature>